<keyword evidence="8" id="KW-1133">Transmembrane helix</keyword>
<comment type="caution">
    <text evidence="14">The sequence shown here is derived from an EMBL/GenBank/DDBJ whole genome shotgun (WGS) entry which is preliminary data.</text>
</comment>
<dbReference type="FunFam" id="3.10.120.10:FF:000002">
    <property type="entry name" value="Cytochrome b5 type B"/>
    <property type="match status" value="1"/>
</dbReference>
<dbReference type="OMA" id="DSMESCW"/>
<evidence type="ECO:0000256" key="7">
    <source>
        <dbReference type="ARBA" id="ARBA00022982"/>
    </source>
</evidence>
<dbReference type="PANTHER" id="PTHR19359">
    <property type="entry name" value="CYTOCHROME B5"/>
    <property type="match status" value="1"/>
</dbReference>
<keyword evidence="9 12" id="KW-0408">Iron</keyword>
<dbReference type="Proteomes" id="UP000265515">
    <property type="component" value="Unassembled WGS sequence"/>
</dbReference>
<dbReference type="GO" id="GO:0020037">
    <property type="term" value="F:heme binding"/>
    <property type="evidence" value="ECO:0007669"/>
    <property type="project" value="UniProtKB-UniRule"/>
</dbReference>
<evidence type="ECO:0000259" key="13">
    <source>
        <dbReference type="PROSITE" id="PS50255"/>
    </source>
</evidence>
<dbReference type="Gene3D" id="3.10.120.10">
    <property type="entry name" value="Cytochrome b5-like heme/steroid binding domain"/>
    <property type="match status" value="1"/>
</dbReference>
<dbReference type="AlphaFoldDB" id="A0A388LAC7"/>
<evidence type="ECO:0000256" key="5">
    <source>
        <dbReference type="ARBA" id="ARBA00022723"/>
    </source>
</evidence>
<dbReference type="SMART" id="SM01117">
    <property type="entry name" value="Cyt-b5"/>
    <property type="match status" value="1"/>
</dbReference>
<evidence type="ECO:0000313" key="15">
    <source>
        <dbReference type="Proteomes" id="UP000265515"/>
    </source>
</evidence>
<dbReference type="GO" id="GO:0046872">
    <property type="term" value="F:metal ion binding"/>
    <property type="evidence" value="ECO:0007669"/>
    <property type="project" value="UniProtKB-UniRule"/>
</dbReference>
<evidence type="ECO:0000256" key="1">
    <source>
        <dbReference type="ARBA" id="ARBA00004131"/>
    </source>
</evidence>
<dbReference type="InterPro" id="IPR036400">
    <property type="entry name" value="Cyt_B5-like_heme/steroid_sf"/>
</dbReference>
<keyword evidence="4" id="KW-0812">Transmembrane</keyword>
<keyword evidence="2" id="KW-0813">Transport</keyword>
<dbReference type="Pfam" id="PF00173">
    <property type="entry name" value="Cyt-b5"/>
    <property type="match status" value="1"/>
</dbReference>
<evidence type="ECO:0000256" key="12">
    <source>
        <dbReference type="RuleBase" id="RU362121"/>
    </source>
</evidence>
<organism evidence="14 15">
    <name type="scientific">Chara braunii</name>
    <name type="common">Braun's stonewort</name>
    <dbReference type="NCBI Taxonomy" id="69332"/>
    <lineage>
        <taxon>Eukaryota</taxon>
        <taxon>Viridiplantae</taxon>
        <taxon>Streptophyta</taxon>
        <taxon>Charophyceae</taxon>
        <taxon>Charales</taxon>
        <taxon>Characeae</taxon>
        <taxon>Chara</taxon>
    </lineage>
</organism>
<dbReference type="EMBL" id="BFEA01000315">
    <property type="protein sequence ID" value="GBG79275.1"/>
    <property type="molecule type" value="Genomic_DNA"/>
</dbReference>
<dbReference type="InterPro" id="IPR050668">
    <property type="entry name" value="Cytochrome_b5"/>
</dbReference>
<keyword evidence="5 12" id="KW-0479">Metal-binding</keyword>
<dbReference type="Gramene" id="GBG79275">
    <property type="protein sequence ID" value="GBG79275"/>
    <property type="gene ID" value="CBR_g29425"/>
</dbReference>
<comment type="similarity">
    <text evidence="11 12">Belongs to the cytochrome b5 family.</text>
</comment>
<evidence type="ECO:0000256" key="3">
    <source>
        <dbReference type="ARBA" id="ARBA00022617"/>
    </source>
</evidence>
<proteinExistence type="inferred from homology"/>
<name>A0A388LAC7_CHABU</name>
<keyword evidence="15" id="KW-1185">Reference proteome</keyword>
<evidence type="ECO:0000256" key="6">
    <source>
        <dbReference type="ARBA" id="ARBA00022824"/>
    </source>
</evidence>
<dbReference type="OrthoDB" id="260519at2759"/>
<accession>A0A388LAC7</accession>
<evidence type="ECO:0000256" key="2">
    <source>
        <dbReference type="ARBA" id="ARBA00022448"/>
    </source>
</evidence>
<keyword evidence="7" id="KW-0249">Electron transport</keyword>
<dbReference type="PRINTS" id="PR00363">
    <property type="entry name" value="CYTOCHROMEB5"/>
</dbReference>
<feature type="domain" description="Cytochrome b5 heme-binding" evidence="13">
    <location>
        <begin position="18"/>
        <end position="94"/>
    </location>
</feature>
<evidence type="ECO:0000256" key="8">
    <source>
        <dbReference type="ARBA" id="ARBA00022989"/>
    </source>
</evidence>
<dbReference type="PROSITE" id="PS00191">
    <property type="entry name" value="CYTOCHROME_B5_1"/>
    <property type="match status" value="1"/>
</dbReference>
<keyword evidence="3 12" id="KW-0349">Heme</keyword>
<evidence type="ECO:0000256" key="9">
    <source>
        <dbReference type="ARBA" id="ARBA00023004"/>
    </source>
</evidence>
<dbReference type="InterPro" id="IPR018506">
    <property type="entry name" value="Cyt_B5_heme-BS"/>
</dbReference>
<gene>
    <name evidence="14" type="ORF">CBR_g29425</name>
</gene>
<dbReference type="GO" id="GO:0005789">
    <property type="term" value="C:endoplasmic reticulum membrane"/>
    <property type="evidence" value="ECO:0007669"/>
    <property type="project" value="UniProtKB-SubCell"/>
</dbReference>
<dbReference type="PANTHER" id="PTHR19359:SF129">
    <property type="entry name" value="CYTOCHROME B5 ISOFORM B"/>
    <property type="match status" value="1"/>
</dbReference>
<comment type="subcellular location">
    <subcellularLocation>
        <location evidence="1">Endoplasmic reticulum membrane</location>
        <topology evidence="1">Single-pass membrane protein</topology>
        <orientation evidence="1">Cytoplasmic side</orientation>
    </subcellularLocation>
</comment>
<dbReference type="PROSITE" id="PS50255">
    <property type="entry name" value="CYTOCHROME_B5_2"/>
    <property type="match status" value="1"/>
</dbReference>
<sequence>MAESDGGSAATNQNHAGPVVYTLAELKNHDSMESCWLTIHGKVYDVTKFLEDHPGGVEVLLASTGTDATKDFEDVGHSQSARELLQEYFIGELNPADLVKTTQQGGAVPAAAAVDGNAAPRGQTSLFTRILQFLVPLGILGLAVAVRVFTANELPASS</sequence>
<evidence type="ECO:0000256" key="11">
    <source>
        <dbReference type="ARBA" id="ARBA00038168"/>
    </source>
</evidence>
<keyword evidence="6" id="KW-0256">Endoplasmic reticulum</keyword>
<dbReference type="InterPro" id="IPR001199">
    <property type="entry name" value="Cyt_B5-like_heme/steroid-bd"/>
</dbReference>
<dbReference type="STRING" id="69332.A0A388LAC7"/>
<evidence type="ECO:0000313" key="14">
    <source>
        <dbReference type="EMBL" id="GBG79275.1"/>
    </source>
</evidence>
<evidence type="ECO:0000256" key="4">
    <source>
        <dbReference type="ARBA" id="ARBA00022692"/>
    </source>
</evidence>
<protein>
    <recommendedName>
        <fullName evidence="13">Cytochrome b5 heme-binding domain-containing protein</fullName>
    </recommendedName>
</protein>
<reference evidence="14 15" key="1">
    <citation type="journal article" date="2018" name="Cell">
        <title>The Chara Genome: Secondary Complexity and Implications for Plant Terrestrialization.</title>
        <authorList>
            <person name="Nishiyama T."/>
            <person name="Sakayama H."/>
            <person name="Vries J.D."/>
            <person name="Buschmann H."/>
            <person name="Saint-Marcoux D."/>
            <person name="Ullrich K.K."/>
            <person name="Haas F.B."/>
            <person name="Vanderstraeten L."/>
            <person name="Becker D."/>
            <person name="Lang D."/>
            <person name="Vosolsobe S."/>
            <person name="Rombauts S."/>
            <person name="Wilhelmsson P.K.I."/>
            <person name="Janitza P."/>
            <person name="Kern R."/>
            <person name="Heyl A."/>
            <person name="Rumpler F."/>
            <person name="Villalobos L.I.A.C."/>
            <person name="Clay J.M."/>
            <person name="Skokan R."/>
            <person name="Toyoda A."/>
            <person name="Suzuki Y."/>
            <person name="Kagoshima H."/>
            <person name="Schijlen E."/>
            <person name="Tajeshwar N."/>
            <person name="Catarino B."/>
            <person name="Hetherington A.J."/>
            <person name="Saltykova A."/>
            <person name="Bonnot C."/>
            <person name="Breuninger H."/>
            <person name="Symeonidi A."/>
            <person name="Radhakrishnan G.V."/>
            <person name="Van Nieuwerburgh F."/>
            <person name="Deforce D."/>
            <person name="Chang C."/>
            <person name="Karol K.G."/>
            <person name="Hedrich R."/>
            <person name="Ulvskov P."/>
            <person name="Glockner G."/>
            <person name="Delwiche C.F."/>
            <person name="Petrasek J."/>
            <person name="Van de Peer Y."/>
            <person name="Friml J."/>
            <person name="Beilby M."/>
            <person name="Dolan L."/>
            <person name="Kohara Y."/>
            <person name="Sugano S."/>
            <person name="Fujiyama A."/>
            <person name="Delaux P.-M."/>
            <person name="Quint M."/>
            <person name="TheiBen G."/>
            <person name="Hagemann M."/>
            <person name="Harholt J."/>
            <person name="Dunand C."/>
            <person name="Zachgo S."/>
            <person name="Langdale J."/>
            <person name="Maumus F."/>
            <person name="Straeten D.V.D."/>
            <person name="Gould S.B."/>
            <person name="Rensing S.A."/>
        </authorList>
    </citation>
    <scope>NUCLEOTIDE SEQUENCE [LARGE SCALE GENOMIC DNA]</scope>
    <source>
        <strain evidence="14 15">S276</strain>
    </source>
</reference>
<dbReference type="SUPFAM" id="SSF55856">
    <property type="entry name" value="Cytochrome b5-like heme/steroid binding domain"/>
    <property type="match status" value="1"/>
</dbReference>
<keyword evidence="10" id="KW-0472">Membrane</keyword>
<evidence type="ECO:0000256" key="10">
    <source>
        <dbReference type="ARBA" id="ARBA00023136"/>
    </source>
</evidence>